<dbReference type="Proteomes" id="UP000492821">
    <property type="component" value="Unassembled WGS sequence"/>
</dbReference>
<reference evidence="2" key="2">
    <citation type="submission" date="2020-10" db="UniProtKB">
        <authorList>
            <consortium name="WormBaseParasite"/>
        </authorList>
    </citation>
    <scope>IDENTIFICATION</scope>
</reference>
<protein>
    <submittedName>
        <fullName evidence="2">Transposase</fullName>
    </submittedName>
</protein>
<sequence length="74" mass="8226">MPITETAGAVKALNTQMAPSQWRVCNAFHERIANGPPCFVTFDGKTDDRSNVADSLMIRWIHFQLTVTSASFLI</sequence>
<accession>A0A7E4WDB9</accession>
<evidence type="ECO:0000313" key="2">
    <source>
        <dbReference type="WBParaSite" id="Pan_g9352.t1"/>
    </source>
</evidence>
<name>A0A7E4WDB9_PANRE</name>
<dbReference type="WBParaSite" id="Pan_g9352.t1">
    <property type="protein sequence ID" value="Pan_g9352.t1"/>
    <property type="gene ID" value="Pan_g9352"/>
</dbReference>
<evidence type="ECO:0000313" key="1">
    <source>
        <dbReference type="Proteomes" id="UP000492821"/>
    </source>
</evidence>
<dbReference type="AlphaFoldDB" id="A0A7E4WDB9"/>
<reference evidence="1" key="1">
    <citation type="journal article" date="2013" name="Genetics">
        <title>The draft genome and transcriptome of Panagrellus redivivus are shaped by the harsh demands of a free-living lifestyle.</title>
        <authorList>
            <person name="Srinivasan J."/>
            <person name="Dillman A.R."/>
            <person name="Macchietto M.G."/>
            <person name="Heikkinen L."/>
            <person name="Lakso M."/>
            <person name="Fracchia K.M."/>
            <person name="Antoshechkin I."/>
            <person name="Mortazavi A."/>
            <person name="Wong G."/>
            <person name="Sternberg P.W."/>
        </authorList>
    </citation>
    <scope>NUCLEOTIDE SEQUENCE [LARGE SCALE GENOMIC DNA]</scope>
    <source>
        <strain evidence="1">MT8872</strain>
    </source>
</reference>
<organism evidence="1 2">
    <name type="scientific">Panagrellus redivivus</name>
    <name type="common">Microworm</name>
    <dbReference type="NCBI Taxonomy" id="6233"/>
    <lineage>
        <taxon>Eukaryota</taxon>
        <taxon>Metazoa</taxon>
        <taxon>Ecdysozoa</taxon>
        <taxon>Nematoda</taxon>
        <taxon>Chromadorea</taxon>
        <taxon>Rhabditida</taxon>
        <taxon>Tylenchina</taxon>
        <taxon>Panagrolaimomorpha</taxon>
        <taxon>Panagrolaimoidea</taxon>
        <taxon>Panagrolaimidae</taxon>
        <taxon>Panagrellus</taxon>
    </lineage>
</organism>
<proteinExistence type="predicted"/>
<keyword evidence="1" id="KW-1185">Reference proteome</keyword>